<keyword evidence="6" id="KW-0539">Nucleus</keyword>
<dbReference type="PANTHER" id="PTHR24394">
    <property type="entry name" value="ZINC FINGER PROTEIN"/>
    <property type="match status" value="1"/>
</dbReference>
<reference evidence="11" key="1">
    <citation type="submission" date="2014-01" db="EMBL/GenBank/DDBJ databases">
        <title>The Genome Sequence of Anopheles farauti FAR1 (V2).</title>
        <authorList>
            <consortium name="The Broad Institute Genomics Platform"/>
            <person name="Neafsey D.E."/>
            <person name="Besansky N."/>
            <person name="Howell P."/>
            <person name="Walton C."/>
            <person name="Young S.K."/>
            <person name="Zeng Q."/>
            <person name="Gargeya S."/>
            <person name="Fitzgerald M."/>
            <person name="Haas B."/>
            <person name="Abouelleil A."/>
            <person name="Allen A.W."/>
            <person name="Alvarado L."/>
            <person name="Arachchi H.M."/>
            <person name="Berlin A.M."/>
            <person name="Chapman S.B."/>
            <person name="Gainer-Dewar J."/>
            <person name="Goldberg J."/>
            <person name="Griggs A."/>
            <person name="Gujja S."/>
            <person name="Hansen M."/>
            <person name="Howarth C."/>
            <person name="Imamovic A."/>
            <person name="Ireland A."/>
            <person name="Larimer J."/>
            <person name="McCowan C."/>
            <person name="Murphy C."/>
            <person name="Pearson M."/>
            <person name="Poon T.W."/>
            <person name="Priest M."/>
            <person name="Roberts A."/>
            <person name="Saif S."/>
            <person name="Shea T."/>
            <person name="Sisk P."/>
            <person name="Sykes S."/>
            <person name="Wortman J."/>
            <person name="Nusbaum C."/>
            <person name="Birren B."/>
        </authorList>
    </citation>
    <scope>NUCLEOTIDE SEQUENCE [LARGE SCALE GENOMIC DNA]</scope>
    <source>
        <strain evidence="11">FAR1</strain>
    </source>
</reference>
<dbReference type="Pfam" id="PF13912">
    <property type="entry name" value="zf-C2H2_6"/>
    <property type="match status" value="1"/>
</dbReference>
<evidence type="ECO:0000256" key="2">
    <source>
        <dbReference type="ARBA" id="ARBA00022723"/>
    </source>
</evidence>
<evidence type="ECO:0000256" key="3">
    <source>
        <dbReference type="ARBA" id="ARBA00022737"/>
    </source>
</evidence>
<dbReference type="GO" id="GO:0008270">
    <property type="term" value="F:zinc ion binding"/>
    <property type="evidence" value="ECO:0007669"/>
    <property type="project" value="UniProtKB-KW"/>
</dbReference>
<feature type="domain" description="C2H2-type" evidence="9">
    <location>
        <begin position="295"/>
        <end position="317"/>
    </location>
</feature>
<evidence type="ECO:0000256" key="4">
    <source>
        <dbReference type="ARBA" id="ARBA00022771"/>
    </source>
</evidence>
<dbReference type="VEuPathDB" id="VectorBase:AFAF001718"/>
<feature type="compositionally biased region" description="Basic and acidic residues" evidence="8">
    <location>
        <begin position="419"/>
        <end position="431"/>
    </location>
</feature>
<dbReference type="InterPro" id="IPR036236">
    <property type="entry name" value="Znf_C2H2_sf"/>
</dbReference>
<sequence>MSIVSQHSKQKTYNYPADRIPKHAGESIFVLDSKSPEPPCADPLSEDSTMDLSAHSYDTDFKPSVSDSDNTADNTLAKKPRTGKTVASKNSELLYGCDECELKLSTKTALYKHRRIHQKEECPICNLLFRADKIKEHYAKKHPNDTSLLTNGEFRCENCLELFENEKQLTEHRSFDARKECPVCLKISTASHIKKHLAAIESGAIKKELSDDDNDTLNIVSNPSLDGKMVYYCTTRFKCRKCEEKFYDKVTLAKHQRSHRTAECPICHKTFRTDKMKQHIASRHVSGEGAINKIFRCRDCRKLFENEDQLTAHQNTHKRPLCPVCKESASAEHIEKHLASLNAINFSDDSDGDLSDELGDDESLVADENNCYKCDECDRTFETIFRLQKHRRIHRKKECPFCPRLFRPDMIVNHIATKHPEQQQKVKKEETLPVAEESAPAQT</sequence>
<keyword evidence="2" id="KW-0479">Metal-binding</keyword>
<dbReference type="PANTHER" id="PTHR24394:SF29">
    <property type="entry name" value="MYONEURIN"/>
    <property type="match status" value="1"/>
</dbReference>
<dbReference type="PROSITE" id="PS50157">
    <property type="entry name" value="ZINC_FINGER_C2H2_2"/>
    <property type="match status" value="4"/>
</dbReference>
<protein>
    <recommendedName>
        <fullName evidence="9">C2H2-type domain-containing protein</fullName>
    </recommendedName>
</protein>
<dbReference type="EMBL" id="AXCN02000559">
    <property type="status" value="NOT_ANNOTATED_CDS"/>
    <property type="molecule type" value="Genomic_DNA"/>
</dbReference>
<feature type="region of interest" description="Disordered" evidence="8">
    <location>
        <begin position="55"/>
        <end position="83"/>
    </location>
</feature>
<evidence type="ECO:0000256" key="8">
    <source>
        <dbReference type="SAM" id="MobiDB-lite"/>
    </source>
</evidence>
<evidence type="ECO:0000256" key="1">
    <source>
        <dbReference type="ARBA" id="ARBA00004123"/>
    </source>
</evidence>
<feature type="compositionally biased region" description="Polar residues" evidence="8">
    <location>
        <begin position="65"/>
        <end position="74"/>
    </location>
</feature>
<dbReference type="EnsemblMetazoa" id="AFAF001718-RA">
    <property type="protein sequence ID" value="AFAF001718-PA"/>
    <property type="gene ID" value="AFAF001718"/>
</dbReference>
<feature type="domain" description="C2H2-type" evidence="9">
    <location>
        <begin position="372"/>
        <end position="399"/>
    </location>
</feature>
<feature type="domain" description="C2H2-type" evidence="9">
    <location>
        <begin position="95"/>
        <end position="122"/>
    </location>
</feature>
<dbReference type="AlphaFoldDB" id="A0A182Q2D4"/>
<keyword evidence="3" id="KW-0677">Repeat</keyword>
<dbReference type="Gene3D" id="3.30.160.60">
    <property type="entry name" value="Classic Zinc Finger"/>
    <property type="match status" value="4"/>
</dbReference>
<evidence type="ECO:0000256" key="5">
    <source>
        <dbReference type="ARBA" id="ARBA00022833"/>
    </source>
</evidence>
<dbReference type="STRING" id="69004.A0A182Q2D4"/>
<keyword evidence="5" id="KW-0862">Zinc</keyword>
<proteinExistence type="predicted"/>
<evidence type="ECO:0000313" key="11">
    <source>
        <dbReference type="Proteomes" id="UP000075886"/>
    </source>
</evidence>
<dbReference type="SUPFAM" id="SSF57667">
    <property type="entry name" value="beta-beta-alpha zinc fingers"/>
    <property type="match status" value="2"/>
</dbReference>
<dbReference type="SMART" id="SM00355">
    <property type="entry name" value="ZnF_C2H2"/>
    <property type="match status" value="8"/>
</dbReference>
<evidence type="ECO:0000256" key="6">
    <source>
        <dbReference type="ARBA" id="ARBA00023242"/>
    </source>
</evidence>
<evidence type="ECO:0000313" key="10">
    <source>
        <dbReference type="EnsemblMetazoa" id="AFAF001718-PA"/>
    </source>
</evidence>
<evidence type="ECO:0000259" key="9">
    <source>
        <dbReference type="PROSITE" id="PS50157"/>
    </source>
</evidence>
<dbReference type="GO" id="GO:0005634">
    <property type="term" value="C:nucleus"/>
    <property type="evidence" value="ECO:0007669"/>
    <property type="project" value="UniProtKB-SubCell"/>
</dbReference>
<dbReference type="Proteomes" id="UP000075886">
    <property type="component" value="Unassembled WGS sequence"/>
</dbReference>
<feature type="region of interest" description="Disordered" evidence="8">
    <location>
        <begin position="419"/>
        <end position="443"/>
    </location>
</feature>
<organism evidence="10 11">
    <name type="scientific">Anopheles farauti</name>
    <dbReference type="NCBI Taxonomy" id="69004"/>
    <lineage>
        <taxon>Eukaryota</taxon>
        <taxon>Metazoa</taxon>
        <taxon>Ecdysozoa</taxon>
        <taxon>Arthropoda</taxon>
        <taxon>Hexapoda</taxon>
        <taxon>Insecta</taxon>
        <taxon>Pterygota</taxon>
        <taxon>Neoptera</taxon>
        <taxon>Endopterygota</taxon>
        <taxon>Diptera</taxon>
        <taxon>Nematocera</taxon>
        <taxon>Culicoidea</taxon>
        <taxon>Culicidae</taxon>
        <taxon>Anophelinae</taxon>
        <taxon>Anopheles</taxon>
    </lineage>
</organism>
<accession>A0A182Q2D4</accession>
<dbReference type="GO" id="GO:0000981">
    <property type="term" value="F:DNA-binding transcription factor activity, RNA polymerase II-specific"/>
    <property type="evidence" value="ECO:0007669"/>
    <property type="project" value="TreeGrafter"/>
</dbReference>
<feature type="domain" description="C2H2-type" evidence="9">
    <location>
        <begin position="237"/>
        <end position="265"/>
    </location>
</feature>
<dbReference type="Pfam" id="PF00096">
    <property type="entry name" value="zf-C2H2"/>
    <property type="match status" value="3"/>
</dbReference>
<dbReference type="InterPro" id="IPR013087">
    <property type="entry name" value="Znf_C2H2_type"/>
</dbReference>
<comment type="subcellular location">
    <subcellularLocation>
        <location evidence="1">Nucleus</location>
    </subcellularLocation>
</comment>
<reference evidence="10" key="2">
    <citation type="submission" date="2020-05" db="UniProtKB">
        <authorList>
            <consortium name="EnsemblMetazoa"/>
        </authorList>
    </citation>
    <scope>IDENTIFICATION</scope>
    <source>
        <strain evidence="10">FAR1</strain>
    </source>
</reference>
<dbReference type="PROSITE" id="PS00028">
    <property type="entry name" value="ZINC_FINGER_C2H2_1"/>
    <property type="match status" value="4"/>
</dbReference>
<keyword evidence="4 7" id="KW-0863">Zinc-finger</keyword>
<name>A0A182Q2D4_9DIPT</name>
<keyword evidence="11" id="KW-1185">Reference proteome</keyword>
<evidence type="ECO:0000256" key="7">
    <source>
        <dbReference type="PROSITE-ProRule" id="PRU00042"/>
    </source>
</evidence>